<evidence type="ECO:0000313" key="3">
    <source>
        <dbReference type="Proteomes" id="UP001634394"/>
    </source>
</evidence>
<accession>A0ABD3VED5</accession>
<gene>
    <name evidence="2" type="ORF">ACJMK2_010123</name>
</gene>
<dbReference type="Pfam" id="PF07728">
    <property type="entry name" value="AAA_5"/>
    <property type="match status" value="1"/>
</dbReference>
<dbReference type="InterPro" id="IPR011704">
    <property type="entry name" value="ATPase_dyneun-rel_AAA"/>
</dbReference>
<dbReference type="Gene3D" id="3.40.50.300">
    <property type="entry name" value="P-loop containing nucleotide triphosphate hydrolases"/>
    <property type="match status" value="2"/>
</dbReference>
<dbReference type="PANTHER" id="PTHR22605:SF1">
    <property type="entry name" value="RZ-TYPE DOMAIN-CONTAINING PROTEIN"/>
    <property type="match status" value="1"/>
</dbReference>
<keyword evidence="3" id="KW-1185">Reference proteome</keyword>
<evidence type="ECO:0000313" key="2">
    <source>
        <dbReference type="EMBL" id="KAL3859944.1"/>
    </source>
</evidence>
<organism evidence="2 3">
    <name type="scientific">Sinanodonta woodiana</name>
    <name type="common">Chinese pond mussel</name>
    <name type="synonym">Anodonta woodiana</name>
    <dbReference type="NCBI Taxonomy" id="1069815"/>
    <lineage>
        <taxon>Eukaryota</taxon>
        <taxon>Metazoa</taxon>
        <taxon>Spiralia</taxon>
        <taxon>Lophotrochozoa</taxon>
        <taxon>Mollusca</taxon>
        <taxon>Bivalvia</taxon>
        <taxon>Autobranchia</taxon>
        <taxon>Heteroconchia</taxon>
        <taxon>Palaeoheterodonta</taxon>
        <taxon>Unionida</taxon>
        <taxon>Unionoidea</taxon>
        <taxon>Unionidae</taxon>
        <taxon>Unioninae</taxon>
        <taxon>Sinanodonta</taxon>
    </lineage>
</organism>
<comment type="caution">
    <text evidence="2">The sequence shown here is derived from an EMBL/GenBank/DDBJ whole genome shotgun (WGS) entry which is preliminary data.</text>
</comment>
<dbReference type="InterPro" id="IPR027417">
    <property type="entry name" value="P-loop_NTPase"/>
</dbReference>
<dbReference type="Proteomes" id="UP001634394">
    <property type="component" value="Unassembled WGS sequence"/>
</dbReference>
<dbReference type="PANTHER" id="PTHR22605">
    <property type="entry name" value="RZ-TYPE DOMAIN-CONTAINING PROTEIN"/>
    <property type="match status" value="1"/>
</dbReference>
<feature type="domain" description="AAA+ ATPase" evidence="1">
    <location>
        <begin position="1833"/>
        <end position="1961"/>
    </location>
</feature>
<proteinExistence type="predicted"/>
<dbReference type="SUPFAM" id="SSF52540">
    <property type="entry name" value="P-loop containing nucleoside triphosphate hydrolases"/>
    <property type="match status" value="2"/>
</dbReference>
<dbReference type="EMBL" id="JBJQND010000012">
    <property type="protein sequence ID" value="KAL3859944.1"/>
    <property type="molecule type" value="Genomic_DNA"/>
</dbReference>
<protein>
    <recommendedName>
        <fullName evidence="1">AAA+ ATPase domain-containing protein</fullName>
    </recommendedName>
</protein>
<dbReference type="SMART" id="SM00382">
    <property type="entry name" value="AAA"/>
    <property type="match status" value="2"/>
</dbReference>
<dbReference type="InterPro" id="IPR031248">
    <property type="entry name" value="RNF213"/>
</dbReference>
<feature type="domain" description="AAA+ ATPase" evidence="1">
    <location>
        <begin position="2150"/>
        <end position="2288"/>
    </location>
</feature>
<reference evidence="2 3" key="1">
    <citation type="submission" date="2024-11" db="EMBL/GenBank/DDBJ databases">
        <title>Chromosome-level genome assembly of the freshwater bivalve Anodonta woodiana.</title>
        <authorList>
            <person name="Chen X."/>
        </authorList>
    </citation>
    <scope>NUCLEOTIDE SEQUENCE [LARGE SCALE GENOMIC DNA]</scope>
    <source>
        <strain evidence="2">MN2024</strain>
        <tissue evidence="2">Gills</tissue>
    </source>
</reference>
<sequence>MNNMWTVSTKIPLEILNQGLAYKYKVNILLMESYPRLSKVVSVFVPPEPVYSDTKRIKLNFVNCDQVNHIVLHDEMKAECTVEGYVGHCRHVLDSSMSQTATLNDSILQVEMMQPHFQLLDSISVIQKLAENIPSVPSEKGILFAIIILNVLHTTEKIIDKNCITKEKAHVILQSCGQKRISELKVTSVKRFTELLKILCQIVCSKDYCPLHFIHKTYSFLGEEILISEVNGLMHRRVALCGSNMDISVIQELLIKIIPNEDFSDIQVKLLDLMFRHLPAPLALQGFVYMDHKLLKPQNNNHQTICDKLHSSVQDNVKACVKEAVGRKCIIEIHDIWVSLVKEENTALMTRKCLEEAIVKITETMPEKLEPNVGAILWKLCMDRCLFQEKDDQHSMLQALANSKVKLLHELFIRFAKEEKFQSCLREAFELLHKWLKTTLNYNLKQNFKTREEGLCFCYEYLHDALSLLKLPQDDECRKQLNNIFMECFSKLDIKAFLRRLEDIEKLEEKKVHVMELYQEHTLLLLSAKYKTNRPEEILLAVCGTSNVLRVNSRPTALIIQSIMILYGNMFEGNDLESFTNMVKNHTFWKVLIAAEGKNIDKIRDHEIYMKAVQCVSSILKHIEQQQIPCCYVEQLMKLKNINIKDIHYLLVHLSKKTEKQVEKLWNEATSLVHKERENVKLVRTVLSKIKAKIPSQLFLKEILELDKHLRNVQGKLQEGKCSNREVREELMIWQNCEVLPKLCFGFEQYIASDVFWNSCLAVIETVRVTTEKKLKEYLIEKAAAEKDSTGIVTLFGDQDDDDIHYPLTCSLYVRVLYEEGSHQYRQNWMRTYKDTNVPMKHVLNMFKNANIMEEMKLAESFLNIQILTNVHLERFHDRNRYVQHVKAMKNVLPVFQLENMQDSSLLDAINCYDGHEKCDFQAITWAELDDILKTIMEMASLVDEPCVKILQAFTEASSLVKFLREVADVDLRNLIESVEEVSEQFVNEATVSGLIDVKRFLQPFLKEDFDSNIELFFKRVSEQSANVTPKDFVLKLQDCQDNLHNLISLYRNISNRGEITREAIENVNKRGMFCFEIKVQELCVWTVQYTQNRMKRSLTQDNLIDLKSRALMLMNTENKRLTADEKAKKRESLDRFVKTINVASEISQLLTNLHQSGHLRFETHQEKKSTKELLNLKNALEDEYSTWCEKLQTCRDKYYYMNFIYGNQIHTFYMFLQSGKGHQKVLSMLRFIHPEIHLQSVREYYCTLKSDGTESNILQNMGLTIEFAVQNLKPVSRSMPESIKRSSRITDRVIPGQITLVVLEESSSLVARTVMALYNNTTKKFPECNQVIFCNENTSWIEIKLLLQRCTRAQKAGVNKALFCIANVEMLPNELQFLLVEALQDMPAEWPYLFAIVCRGTAKHPFVNEFSDSVRPVHPISDTAFETILQMTWPNVSCITSDVPGLGKTETIRQRAHLRKKRLVTLHISGPINKAKLVERLLNLGVKSEDILHIDAGNVDNPMELDAFLFEIVVLGFSSAGRSFVHLPTSSIYIEIANTIGHQLKDKLTTAISFKRENFVWQNYDDFIVGSEVNSPVQVVCHYLSALKNGTVDSRDIYFSGKKAVTPLGQQTCKELLQEYFPGPIDMSFTIARIFINVLADQLKKLSCSVYFRCCTLLEASGADGTAVKHNLVLALIRSSSEFASRSINSCRFLQASAVNMKSENALKPKGESKTESDQSYDERVKGMIRWEDSNHLIFVFHSQDIQTVSAMYRNILEVPRNIKDLFERQVKEELPNFSTMLESKLQDILQRVARTNPKPLPQSKLKELANDYALTPDNLLKMVLIMLRVRAHVPVIIMGETGCGKTCLLHYLSQICDVSFKVIQIHAGVEEKDIVKQVTCTNEEALNSLPNPVWLFLDEINTCSHLGLICDIVCHHQCLGHSLAPNLVIMAACNPYKWRRHGTILTAGLQGKVKIDALSHLVYRVFPLPETMLDYVWDFGSISEKDEKRYIHCMIQNVYDGRPELDRLLAELVTMSQRVTRAIERSESCVSLRDVNRCKILAKWFPTFLVKLKDVTSQTDFYTECIIMSLAHCYHSRFSDASDRKKYREEMAKVFISNKIGVCDEDSIRDVIIRTQRDILEEMELPAGTAKNTALQENVFVILVCILNRIPIFIVGKPGCSKSLSMQVIRSNLRGKDSKKDLFRSQPQLYCVSFQGSDSSTSDGIIKVFEKAQRYQDNNDPKEVLSVVILDEIGLAERSKFNPLKVLHSLLEPAGKSFPEIAVVGISNWALDAAKMNRAIYLSRPDMDEKELFETGKSISKSFDKKSSDDLNTVPLTRPGTFTSIELDEELYCFAKSYLAYEEGQTFPNFHGLRDYYSLVKYISRYLSNMSCSDLNEETKMMVIAKGLQRNFAGLPSEFSRLHKLFEANLPMLKITKVPVLDLIVENIQDKMARHLMLITFGDAALDIVEQELEKLGRERILIYGSQFEEDQTDDFNYRILNKIIICMEQGFVLILKDLENIYGSLYDMLNQNYTMFGEMKKCRVALGPHSNSLCHVHEEFRCIVIVEENKLHHADPPFLNRFEKHNLKFADVLSQGEVNVIKHLESIVEKMTGIQMRHFKPDDVFPIFGPDMIPSLVHKCYIEMDASESDDIFDEMSARCFEKLLWIMKPEAAVRLPITDYGRDNETDVKEILDDYFKLPIHDGLQNLLKTEISQHSEKCTMFMIFTNSNIHTSVASLLPDIPCQSEKLGSFKSEKQMTLRIQQFLSDPEMLLLVLQCRPSDDGTQILLARNTIERLQKEYLKEINASIKHVCMIMHMDRMESGTKSLPQINFLTSWKLIMVDSLQQPTLTLPTVYLYSLVEMIKTRQPLDNYIREQLFWAFTRIQYSSNERGAKGIKSVMKKIHSSKEFLGILDMFILNWIEKQSELEDKNWQIEVSCDSHLLFSSSTFSNALDDYIKGIINDPLAKILFELEKKDSLETFFRKDASASLQEVWRELFTTSDIISIADTPKPTGTECYTCYCPFLNLRVPFFRVIYEKIENTKQEFMKSLHSIKSAAGVEDTRDLPDLVLQDLVRHHERVIAQEIPEIVMIHYENWNEDYQHDFFNVTSNEIVKVLPKEERINALKWCLMGEKRTNSSFSPDSFVANMHATFWMHDDLIRAELQLIEMCLDILKEENISTTQVLQRLFYNGKLDLSKAEPAQQLQPGYESISAQTYLPENIEQIKLTENKSYSIESSESKELDLQSVIEDEGFSSEECPTYNTLFRQNETDGSHTLSGDEITDLQDEMHQLHSEILVKNICRLMLPTKQNLKTNSDISAWHQRASIVISLALEVSMDPSMLYALRFCCDIAVHIAISKEDASDIFVHMGSLLQQGCQLDDPKIRDLMTEITKFCDCKDNRLKVIAMYCSRCIGAKPNTDVIDWMMDFIAEESLLAHEIVHLKYPIHHAVMTDLNSEPGLVMDILDTEQNLDDILALSPFLIAINRYLKTLVVKSMTDSPFPAVLVDILEHDVFDVQFKDSEIQKIKPCFIQASRILEEEAFSLRHSVSVACVKSFLAKIVKFLEDKKFVSSECEVLSQTLNAALSKSYQMQVFFLKFLGRNKWIYEVQRICEKISDQVACMSDLKWKKDFNYTCVEASPVSLQVSKVILESFTSFYKANSSDMLNELVKKAMSSSENMVCLYSSILSDFYLKKTISELNDTDKSHSLKVINIAKELEMVESQRIVLECLCGTRAIKVEKLQLHEEATGSQKDLAAFISHLIVILMGFASADGKPLSFYSICLTNPKLLTECYVPGIPDVEEDLICTQSECQMHIDSGRCYRFVKDFENKKPVFTTFLRKANVLVKFKPQKGCQEARYKQSVQGLRQLSQLTYHVLQCLLYGCLAGSIAVGFSSVEDVSTLLHKPLNESEELPDFIMEILKEHMTSLSSCLGLQQHDAVVFFHAVLHETKDMVCFDTRRMTTAEERQDWEYKFVSRIDNMVKQRFSIIHQIRKKQNDLFHLSRDALENFVQEVVDTEEVDKAVRIPGFSSVWRLTNVPSLENLLSEMVLQGKEDDFQFLYLVLKNLPLIELIKNILPILNWHLISVIHASYHLKKKDAFIMRVTDFICRESDDKRRELIKDRFEKYKLAIANIIEKRSILEAFDPDFPKIEHAHDGLQLKLCLFDDEHSQLCHILSTLVSLQNTFIDETLKIAVNANPLSLNFLRVDSKAEIQCAPLSGVTSRDIISFEWKDSFLLFSHCDVRYGYGQRILHDFEKIETSLANSILTCKKYLLMKDNLPSIMYADELFLNYVHMVHQVRKVIKQLPLPSEVAESIRKKKKQDPRQVPLLLTHTGILMSLLKNAAGDPETPLVDYVEDWKNILTHPFPKHLLPSPENSIKLCHIVSLHELLEELNAESIIDSLDSRFRANLNPHAQKEVSDILSKNKDLTEVVFKAVKLFVHRCLSSDDADETQVMISYMGDASFWPTGMVKDGVLRKDGFQLELCRLFSDVVKVHNVYQVWQLCRDKVEEFRRNEQHPNLLLHPIPNRNNPIEMQTARKKAAKKYNQF</sequence>
<dbReference type="InterPro" id="IPR003593">
    <property type="entry name" value="AAA+_ATPase"/>
</dbReference>
<name>A0ABD3VED5_SINWO</name>
<evidence type="ECO:0000259" key="1">
    <source>
        <dbReference type="SMART" id="SM00382"/>
    </source>
</evidence>